<dbReference type="EMBL" id="SMCQ01000010">
    <property type="protein sequence ID" value="TCV99314.1"/>
    <property type="molecule type" value="Genomic_DNA"/>
</dbReference>
<dbReference type="Pfam" id="PF12733">
    <property type="entry name" value="Cadherin-like"/>
    <property type="match status" value="1"/>
</dbReference>
<feature type="region of interest" description="Disordered" evidence="1">
    <location>
        <begin position="138"/>
        <end position="184"/>
    </location>
</feature>
<keyword evidence="6" id="KW-1185">Reference proteome</keyword>
<keyword evidence="2" id="KW-0472">Membrane</keyword>
<feature type="compositionally biased region" description="Low complexity" evidence="1">
    <location>
        <begin position="140"/>
        <end position="166"/>
    </location>
</feature>
<reference evidence="5 6" key="1">
    <citation type="submission" date="2019-03" db="EMBL/GenBank/DDBJ databases">
        <title>Genomic Encyclopedia of Type Strains, Phase IV (KMG-IV): sequencing the most valuable type-strain genomes for metagenomic binning, comparative biology and taxonomic classification.</title>
        <authorList>
            <person name="Goeker M."/>
        </authorList>
    </citation>
    <scope>NUCLEOTIDE SEQUENCE [LARGE SCALE GENOMIC DNA]</scope>
    <source>
        <strain evidence="5 6">DSM 29487</strain>
    </source>
</reference>
<gene>
    <name evidence="5" type="ORF">EDD60_1102</name>
</gene>
<feature type="domain" description="Cadherin-like beta-sandwich-like" evidence="4">
    <location>
        <begin position="180"/>
        <end position="259"/>
    </location>
</feature>
<dbReference type="Proteomes" id="UP000295515">
    <property type="component" value="Unassembled WGS sequence"/>
</dbReference>
<evidence type="ECO:0000259" key="4">
    <source>
        <dbReference type="Pfam" id="PF12733"/>
    </source>
</evidence>
<proteinExistence type="predicted"/>
<feature type="chain" id="PRO_5020628300" evidence="3">
    <location>
        <begin position="24"/>
        <end position="470"/>
    </location>
</feature>
<dbReference type="RefSeq" id="WP_066445250.1">
    <property type="nucleotide sequence ID" value="NZ_JANKBF010000011.1"/>
</dbReference>
<dbReference type="GeneID" id="98915389"/>
<dbReference type="AlphaFoldDB" id="A0A4R3Z112"/>
<keyword evidence="2" id="KW-0812">Transmembrane</keyword>
<protein>
    <submittedName>
        <fullName evidence="5">Cadherin-like protein</fullName>
    </submittedName>
</protein>
<sequence length="470" mass="50962">MKKIIYIFILTASFLLNTTNIMAASLTASLSSNKSTVTVGSSVKITAKVSGSKIYIVQGNVSSNNPSVLSGGGTIYRKADLGSEPNGFSSTSKTFTFTAQKVGTATISISDTGIGLTVNDSPLSFSGKSIVINVVEKNDSSTTNNQNSNSNTNTNNNNNSNSSNSDSSKKEENKSNDNKLSSLTISKGTLSPKFSANTTSYKVDLTSDIETVDIAAKANDSKAKVTGTGKKDLVIGSQTYSVTVVSESGIKKVYSITFNVTEKPTVFTQFGDQKLGILKDVAKIEVPEGYKETTVTLEGEEIRGWKNDKTGLTLVYLADESGHKSFYIYSDGKVANKYELITIAGKKYTLLDIPSDMKEQEGLKADKVKIGDMELDGWSYEDKNHANYAVVYLMNEAGEKNLYSYEKTEGTLQKYVVSEEKKANNTLTYVLAGTTALFALSTLGVYMMYTNFKKKSIATIKDYYDRKNQG</sequence>
<feature type="signal peptide" evidence="3">
    <location>
        <begin position="1"/>
        <end position="23"/>
    </location>
</feature>
<evidence type="ECO:0000313" key="5">
    <source>
        <dbReference type="EMBL" id="TCV99314.1"/>
    </source>
</evidence>
<comment type="caution">
    <text evidence="5">The sequence shown here is derived from an EMBL/GenBank/DDBJ whole genome shotgun (WGS) entry which is preliminary data.</text>
</comment>
<keyword evidence="2" id="KW-1133">Transmembrane helix</keyword>
<feature type="transmembrane region" description="Helical" evidence="2">
    <location>
        <begin position="427"/>
        <end position="449"/>
    </location>
</feature>
<feature type="compositionally biased region" description="Basic and acidic residues" evidence="1">
    <location>
        <begin position="167"/>
        <end position="177"/>
    </location>
</feature>
<organism evidence="5 6">
    <name type="scientific">Longibaculum muris</name>
    <dbReference type="NCBI Taxonomy" id="1796628"/>
    <lineage>
        <taxon>Bacteria</taxon>
        <taxon>Bacillati</taxon>
        <taxon>Bacillota</taxon>
        <taxon>Erysipelotrichia</taxon>
        <taxon>Erysipelotrichales</taxon>
        <taxon>Coprobacillaceae</taxon>
        <taxon>Longibaculum</taxon>
    </lineage>
</organism>
<evidence type="ECO:0000256" key="2">
    <source>
        <dbReference type="SAM" id="Phobius"/>
    </source>
</evidence>
<evidence type="ECO:0000256" key="1">
    <source>
        <dbReference type="SAM" id="MobiDB-lite"/>
    </source>
</evidence>
<name>A0A4R3Z112_9FIRM</name>
<keyword evidence="3" id="KW-0732">Signal</keyword>
<evidence type="ECO:0000313" key="6">
    <source>
        <dbReference type="Proteomes" id="UP000295515"/>
    </source>
</evidence>
<evidence type="ECO:0000256" key="3">
    <source>
        <dbReference type="SAM" id="SignalP"/>
    </source>
</evidence>
<accession>A0A4R3Z112</accession>
<dbReference type="InterPro" id="IPR025883">
    <property type="entry name" value="Cadherin-like_domain"/>
</dbReference>